<accession>A0A0L0BRP9</accession>
<dbReference type="EMBL" id="JRES01001455">
    <property type="protein sequence ID" value="KNC22755.1"/>
    <property type="molecule type" value="Genomic_DNA"/>
</dbReference>
<gene>
    <name evidence="2" type="ORF">FF38_04126</name>
</gene>
<feature type="chain" id="PRO_5005534965" evidence="1">
    <location>
        <begin position="22"/>
        <end position="124"/>
    </location>
</feature>
<keyword evidence="1" id="KW-0732">Signal</keyword>
<protein>
    <submittedName>
        <fullName evidence="2">Uncharacterized protein</fullName>
    </submittedName>
</protein>
<evidence type="ECO:0000313" key="3">
    <source>
        <dbReference type="Proteomes" id="UP000037069"/>
    </source>
</evidence>
<name>A0A0L0BRP9_LUCCU</name>
<evidence type="ECO:0000256" key="1">
    <source>
        <dbReference type="SAM" id="SignalP"/>
    </source>
</evidence>
<dbReference type="OMA" id="TIAKWLM"/>
<reference evidence="2 3" key="1">
    <citation type="journal article" date="2015" name="Nat. Commun.">
        <title>Lucilia cuprina genome unlocks parasitic fly biology to underpin future interventions.</title>
        <authorList>
            <person name="Anstead C.A."/>
            <person name="Korhonen P.K."/>
            <person name="Young N.D."/>
            <person name="Hall R.S."/>
            <person name="Jex A.R."/>
            <person name="Murali S.C."/>
            <person name="Hughes D.S."/>
            <person name="Lee S.F."/>
            <person name="Perry T."/>
            <person name="Stroehlein A.J."/>
            <person name="Ansell B.R."/>
            <person name="Breugelmans B."/>
            <person name="Hofmann A."/>
            <person name="Qu J."/>
            <person name="Dugan S."/>
            <person name="Lee S.L."/>
            <person name="Chao H."/>
            <person name="Dinh H."/>
            <person name="Han Y."/>
            <person name="Doddapaneni H.V."/>
            <person name="Worley K.C."/>
            <person name="Muzny D.M."/>
            <person name="Ioannidis P."/>
            <person name="Waterhouse R.M."/>
            <person name="Zdobnov E.M."/>
            <person name="James P.J."/>
            <person name="Bagnall N.H."/>
            <person name="Kotze A.C."/>
            <person name="Gibbs R.A."/>
            <person name="Richards S."/>
            <person name="Batterham P."/>
            <person name="Gasser R.B."/>
        </authorList>
    </citation>
    <scope>NUCLEOTIDE SEQUENCE [LARGE SCALE GENOMIC DNA]</scope>
    <source>
        <strain evidence="2 3">LS</strain>
        <tissue evidence="2">Full body</tissue>
    </source>
</reference>
<keyword evidence="3" id="KW-1185">Reference proteome</keyword>
<feature type="signal peptide" evidence="1">
    <location>
        <begin position="1"/>
        <end position="21"/>
    </location>
</feature>
<proteinExistence type="predicted"/>
<dbReference type="AlphaFoldDB" id="A0A0L0BRP9"/>
<dbReference type="Proteomes" id="UP000037069">
    <property type="component" value="Unassembled WGS sequence"/>
</dbReference>
<comment type="caution">
    <text evidence="2">The sequence shown here is derived from an EMBL/GenBank/DDBJ whole genome shotgun (WGS) entry which is preliminary data.</text>
</comment>
<evidence type="ECO:0000313" key="2">
    <source>
        <dbReference type="EMBL" id="KNC22755.1"/>
    </source>
</evidence>
<dbReference type="OrthoDB" id="5781878at2759"/>
<organism evidence="2 3">
    <name type="scientific">Lucilia cuprina</name>
    <name type="common">Green bottle fly</name>
    <name type="synonym">Australian sheep blowfly</name>
    <dbReference type="NCBI Taxonomy" id="7375"/>
    <lineage>
        <taxon>Eukaryota</taxon>
        <taxon>Metazoa</taxon>
        <taxon>Ecdysozoa</taxon>
        <taxon>Arthropoda</taxon>
        <taxon>Hexapoda</taxon>
        <taxon>Insecta</taxon>
        <taxon>Pterygota</taxon>
        <taxon>Neoptera</taxon>
        <taxon>Endopterygota</taxon>
        <taxon>Diptera</taxon>
        <taxon>Brachycera</taxon>
        <taxon>Muscomorpha</taxon>
        <taxon>Oestroidea</taxon>
        <taxon>Calliphoridae</taxon>
        <taxon>Luciliinae</taxon>
        <taxon>Lucilia</taxon>
    </lineage>
</organism>
<sequence>MALNWKLCILMALFSSQLTHSFIILDPTGCHLSDNELSPPNPKCSWIEKAVKSLPKYRNFFAGLLQEASGEFAYELQEIFNAICEAMVENDRRKQREQLTIAKWLMDNNKKLNEYLLKKGIWKI</sequence>